<name>A0A8W8HP77_MAGGI</name>
<accession>A0A8W8HP77</accession>
<evidence type="ECO:0000256" key="1">
    <source>
        <dbReference type="SAM" id="Phobius"/>
    </source>
</evidence>
<evidence type="ECO:0000313" key="3">
    <source>
        <dbReference type="EnsemblMetazoa" id="G1044.1:cds"/>
    </source>
</evidence>
<feature type="domain" description="WSC" evidence="2">
    <location>
        <begin position="76"/>
        <end position="164"/>
    </location>
</feature>
<keyword evidence="1" id="KW-0812">Transmembrane</keyword>
<dbReference type="EnsemblMetazoa" id="G1044.1">
    <property type="protein sequence ID" value="G1044.1:cds"/>
    <property type="gene ID" value="G1044"/>
</dbReference>
<sequence>MHSTFLNDDYPLKKHVAIFNINASYSQLATTWTRAKEQCIPFGSKTTFNVSNDKVIVNSTSNEAFWIGAYAEYTKWTKILGCYEVTTVVSASGVNNTALEIHDVKSCLEYCAGSTYFGLTNDRCICYGDSFTLSNIGRCLPQRCSGSGQDFCGGSGEAIVYQTVPDQFSGVGECLASGYRGEYNYTGAQFHLFNQAVVLPCDNKELGYIYRTVLGFPQSHHLFVYTLPVDSWQDAVLGSYQTAVGILEFVNFLLAKQSLATPIVGDKYWVGLFRRHQVKFGSELPLSRDVSCVAGKININGTMTTVLRSCTDQLRVLCEPNGVDVTVDATTSSTVTVQSGNNNATKTNHKITNLGIEDSEQFIGTTVWYIVLAVLSFLLLVVIIITIAWSLKLKKQKANIPVESTPNNYTDFRSMLERNTNRENATSSREELYLTIPEQEMAADPMENRPRLSLPERELSSEFHGARPFNENKYNEIEGEYSDIKDENQSSSGSLSDELLSEANRADNETADGQYFLLEKNLNDFDQEKSNKASGVKADNDVGDLYYEVENVDTGLSTVIYHGLEKEGVNDSTNIDGDLGTPDVINNVYHELERPTETSKKVSFSQNATDLLNRNNLIYEKVWDNGYKQHKTKSMKTRTEGDDRQAHIKLKSCVSAPITKSTRPKKSLKLRKKDSERRNVIRNRVRISGLPEVSAPRNSTYDMLKHSTKVSGARAPEAGLEDYDTMASVRAFLEEPPSSCEN</sequence>
<evidence type="ECO:0000259" key="2">
    <source>
        <dbReference type="PROSITE" id="PS51212"/>
    </source>
</evidence>
<keyword evidence="1" id="KW-1133">Transmembrane helix</keyword>
<proteinExistence type="predicted"/>
<keyword evidence="1" id="KW-0472">Membrane</keyword>
<dbReference type="InterPro" id="IPR002889">
    <property type="entry name" value="WSC_carb-bd"/>
</dbReference>
<dbReference type="AlphaFoldDB" id="A0A8W8HP77"/>
<reference evidence="3" key="1">
    <citation type="submission" date="2022-08" db="UniProtKB">
        <authorList>
            <consortium name="EnsemblMetazoa"/>
        </authorList>
    </citation>
    <scope>IDENTIFICATION</scope>
    <source>
        <strain evidence="3">05x7-T-G4-1.051#20</strain>
    </source>
</reference>
<protein>
    <recommendedName>
        <fullName evidence="2">WSC domain-containing protein</fullName>
    </recommendedName>
</protein>
<evidence type="ECO:0000313" key="4">
    <source>
        <dbReference type="Proteomes" id="UP000005408"/>
    </source>
</evidence>
<keyword evidence="4" id="KW-1185">Reference proteome</keyword>
<organism evidence="3 4">
    <name type="scientific">Magallana gigas</name>
    <name type="common">Pacific oyster</name>
    <name type="synonym">Crassostrea gigas</name>
    <dbReference type="NCBI Taxonomy" id="29159"/>
    <lineage>
        <taxon>Eukaryota</taxon>
        <taxon>Metazoa</taxon>
        <taxon>Spiralia</taxon>
        <taxon>Lophotrochozoa</taxon>
        <taxon>Mollusca</taxon>
        <taxon>Bivalvia</taxon>
        <taxon>Autobranchia</taxon>
        <taxon>Pteriomorphia</taxon>
        <taxon>Ostreida</taxon>
        <taxon>Ostreoidea</taxon>
        <taxon>Ostreidae</taxon>
        <taxon>Magallana</taxon>
    </lineage>
</organism>
<feature type="transmembrane region" description="Helical" evidence="1">
    <location>
        <begin position="367"/>
        <end position="391"/>
    </location>
</feature>
<dbReference type="PROSITE" id="PS51212">
    <property type="entry name" value="WSC"/>
    <property type="match status" value="1"/>
</dbReference>
<dbReference type="Proteomes" id="UP000005408">
    <property type="component" value="Unassembled WGS sequence"/>
</dbReference>